<evidence type="ECO:0000256" key="9">
    <source>
        <dbReference type="ARBA" id="ARBA00022895"/>
    </source>
</evidence>
<dbReference type="RefSeq" id="XP_069208175.1">
    <property type="nucleotide sequence ID" value="XM_069353533.1"/>
</dbReference>
<dbReference type="Pfam" id="PF00078">
    <property type="entry name" value="RVT_1"/>
    <property type="match status" value="1"/>
</dbReference>
<reference evidence="16 17" key="1">
    <citation type="submission" date="2023-08" db="EMBL/GenBank/DDBJ databases">
        <title>Annotated Genome Sequence of Vanrija albida AlHP1.</title>
        <authorList>
            <person name="Herzog R."/>
        </authorList>
    </citation>
    <scope>NUCLEOTIDE SEQUENCE [LARGE SCALE GENOMIC DNA]</scope>
    <source>
        <strain evidence="16 17">AlHP1</strain>
    </source>
</reference>
<evidence type="ECO:0000256" key="2">
    <source>
        <dbReference type="ARBA" id="ARBA00012493"/>
    </source>
</evidence>
<dbReference type="InterPro" id="IPR043502">
    <property type="entry name" value="DNA/RNA_pol_sf"/>
</dbReference>
<evidence type="ECO:0000256" key="13">
    <source>
        <dbReference type="RuleBase" id="RU365061"/>
    </source>
</evidence>
<dbReference type="Gene3D" id="1.10.132.70">
    <property type="match status" value="1"/>
</dbReference>
<dbReference type="EC" id="2.7.7.49" evidence="2 13"/>
<dbReference type="InterPro" id="IPR021891">
    <property type="entry name" value="Telomerase_RBD"/>
</dbReference>
<comment type="subcellular location">
    <subcellularLocation>
        <location evidence="13">Nucleus</location>
    </subcellularLocation>
    <subcellularLocation>
        <location evidence="13">Chromosome</location>
        <location evidence="13">Telomere</location>
    </subcellularLocation>
</comment>
<evidence type="ECO:0000313" key="16">
    <source>
        <dbReference type="EMBL" id="KAL1408231.1"/>
    </source>
</evidence>
<evidence type="ECO:0000256" key="6">
    <source>
        <dbReference type="ARBA" id="ARBA00022695"/>
    </source>
</evidence>
<keyword evidence="9 13" id="KW-0779">Telomere</keyword>
<proteinExistence type="inferred from homology"/>
<name>A0ABR3Q0L7_9TREE</name>
<dbReference type="PRINTS" id="PR01365">
    <property type="entry name" value="TELOMERASERT"/>
</dbReference>
<keyword evidence="10 13" id="KW-0695">RNA-directed DNA polymerase</keyword>
<evidence type="ECO:0000256" key="5">
    <source>
        <dbReference type="ARBA" id="ARBA00022679"/>
    </source>
</evidence>
<evidence type="ECO:0000256" key="8">
    <source>
        <dbReference type="ARBA" id="ARBA00022842"/>
    </source>
</evidence>
<dbReference type="CDD" id="cd01648">
    <property type="entry name" value="TERT"/>
    <property type="match status" value="1"/>
</dbReference>
<keyword evidence="4 13" id="KW-0158">Chromosome</keyword>
<dbReference type="Pfam" id="PF12009">
    <property type="entry name" value="Telomerase_RBD"/>
    <property type="match status" value="1"/>
</dbReference>
<dbReference type="PANTHER" id="PTHR12066">
    <property type="entry name" value="TELOMERASE REVERSE TRANSCRIPTASE"/>
    <property type="match status" value="1"/>
</dbReference>
<dbReference type="InterPro" id="IPR003545">
    <property type="entry name" value="Telomerase_RT"/>
</dbReference>
<dbReference type="EMBL" id="JBBXJM010000004">
    <property type="protein sequence ID" value="KAL1408231.1"/>
    <property type="molecule type" value="Genomic_DNA"/>
</dbReference>
<keyword evidence="17" id="KW-1185">Reference proteome</keyword>
<comment type="caution">
    <text evidence="16">The sequence shown here is derived from an EMBL/GenBank/DDBJ whole genome shotgun (WGS) entry which is preliminary data.</text>
</comment>
<evidence type="ECO:0000256" key="10">
    <source>
        <dbReference type="ARBA" id="ARBA00022918"/>
    </source>
</evidence>
<accession>A0ABR3Q0L7</accession>
<evidence type="ECO:0000256" key="7">
    <source>
        <dbReference type="ARBA" id="ARBA00022723"/>
    </source>
</evidence>
<keyword evidence="7 13" id="KW-0479">Metal-binding</keyword>
<dbReference type="Gene3D" id="1.10.357.90">
    <property type="match status" value="1"/>
</dbReference>
<dbReference type="GeneID" id="95986080"/>
<sequence>MDTRRGDPGPKTLRHKTLSAYYERLVTLGGHLAAPVGDELVYHSDPAEYHALLRSTVCAPLVHGHGDWPPRGPAEGTQQEALDRLIGELGKGGGERRDVLLGPKTADRKINMSRPGVDAGLASQPSSVLRSTPWKILRSRLGDARFRYLFLTTALFAQLGNNCYMQLSGPPIYKLYDQVKARREVKPEQKRKAVDKGRERSKRRKGEDGARIVNIPSTKAANLTLARQIMFYGRPSRTASRTIVYGLPRNHPLNRCYNDPSGLPTDQACLELLRVVFPSTPSDESALKGKRTGKMLGVMRELLVAQKKINYRALLRMCVDRQKDVDLVCRFLSSVLHKLLSGYITGGEHNRNVISRNAHALIRAKMYEPISVHTLLQGLRINDMTWLAAGEDRRVPPQEAIKRRQLAQEFLTWLFDSYIIPLLRSSFYVTETADTRYETVYYPHAEWAQATEPHLRVLENNLLEELDQGEAEAATRGQLGVSVVRLIPKPTGFRPIVNLGRRIRVQNALGVTSNQAAVTSANDILRTVHQVLTFEKDRKRALLGASLFGTNEIFAPVNGLKTELVARHGSLPRLYFAKMDIKAAFDTIKQEKMLQIVERLLDEDYDYCLMMYCMLLPPASKASQGTARRLFKTRADVNEGDVSNFGEYAQAIAKPFRNAVLVDMVRRKEVTRDHCVQLLRTHIQSNVWKVNNKLFRQKTGIPQGSTISSLLCSFFYASMEAEYLSWTRRPGTRLLRYIDDFLLVTDDYAVARRFVETMHHGFPDYGAFVSPNKTLLSFELAPGGLAAPVAPVHRNGSCYFPYCGFLIDASTLDISIDHDRLLAGPTCQSFALRSSRNRGAGFVGWLSRQLENRNHVAFLDTHHNDLDTVYLNVFVNFGLTAMKIPHYFGLGSTINESRADVVYGWILMSVDYTYSAGRARVRHHARGDEHEHFNIGRAAFGFLAKTAIRHVLGRQASRFGSVANRLERDLATKGSRGFAARLSRVVNRGLEIVDRAEF</sequence>
<comment type="similarity">
    <text evidence="1 13">Belongs to the reverse transcriptase family. Telomerase subfamily.</text>
</comment>
<evidence type="ECO:0000256" key="14">
    <source>
        <dbReference type="SAM" id="MobiDB-lite"/>
    </source>
</evidence>
<comment type="catalytic activity">
    <reaction evidence="12 13">
        <text>DNA(n) + a 2'-deoxyribonucleoside 5'-triphosphate = DNA(n+1) + diphosphate</text>
        <dbReference type="Rhea" id="RHEA:22508"/>
        <dbReference type="Rhea" id="RHEA-COMP:17339"/>
        <dbReference type="Rhea" id="RHEA-COMP:17340"/>
        <dbReference type="ChEBI" id="CHEBI:33019"/>
        <dbReference type="ChEBI" id="CHEBI:61560"/>
        <dbReference type="ChEBI" id="CHEBI:173112"/>
        <dbReference type="EC" id="2.7.7.49"/>
    </reaction>
</comment>
<protein>
    <recommendedName>
        <fullName evidence="3 13">Telomerase reverse transcriptase</fullName>
        <ecNumber evidence="2 13">2.7.7.49</ecNumber>
    </recommendedName>
    <alternativeName>
        <fullName evidence="13">Telomerase catalytic subunit</fullName>
    </alternativeName>
</protein>
<keyword evidence="11 13" id="KW-0539">Nucleus</keyword>
<evidence type="ECO:0000256" key="1">
    <source>
        <dbReference type="ARBA" id="ARBA00008001"/>
    </source>
</evidence>
<gene>
    <name evidence="16" type="primary">EST2</name>
    <name evidence="16" type="ORF">Q8F55_005037</name>
</gene>
<dbReference type="Proteomes" id="UP001565368">
    <property type="component" value="Unassembled WGS sequence"/>
</dbReference>
<dbReference type="SMART" id="SM00975">
    <property type="entry name" value="Telomerase_RBD"/>
    <property type="match status" value="1"/>
</dbReference>
<evidence type="ECO:0000256" key="4">
    <source>
        <dbReference type="ARBA" id="ARBA00022454"/>
    </source>
</evidence>
<feature type="domain" description="Reverse transcriptase" evidence="15">
    <location>
        <begin position="468"/>
        <end position="807"/>
    </location>
</feature>
<keyword evidence="8 13" id="KW-0460">Magnesium</keyword>
<evidence type="ECO:0000256" key="12">
    <source>
        <dbReference type="ARBA" id="ARBA00048173"/>
    </source>
</evidence>
<evidence type="ECO:0000256" key="3">
    <source>
        <dbReference type="ARBA" id="ARBA00016182"/>
    </source>
</evidence>
<evidence type="ECO:0000313" key="17">
    <source>
        <dbReference type="Proteomes" id="UP001565368"/>
    </source>
</evidence>
<dbReference type="GO" id="GO:0003964">
    <property type="term" value="F:RNA-directed DNA polymerase activity"/>
    <property type="evidence" value="ECO:0007669"/>
    <property type="project" value="UniProtKB-KW"/>
</dbReference>
<keyword evidence="5 13" id="KW-0808">Transferase</keyword>
<dbReference type="PANTHER" id="PTHR12066:SF0">
    <property type="entry name" value="TELOMERASE REVERSE TRANSCRIPTASE"/>
    <property type="match status" value="1"/>
</dbReference>
<dbReference type="InterPro" id="IPR000477">
    <property type="entry name" value="RT_dom"/>
</dbReference>
<dbReference type="SUPFAM" id="SSF56672">
    <property type="entry name" value="DNA/RNA polymerases"/>
    <property type="match status" value="1"/>
</dbReference>
<keyword evidence="6 13" id="KW-0548">Nucleotidyltransferase</keyword>
<dbReference type="PROSITE" id="PS50878">
    <property type="entry name" value="RT_POL"/>
    <property type="match status" value="1"/>
</dbReference>
<evidence type="ECO:0000256" key="11">
    <source>
        <dbReference type="ARBA" id="ARBA00023242"/>
    </source>
</evidence>
<evidence type="ECO:0000259" key="15">
    <source>
        <dbReference type="PROSITE" id="PS50878"/>
    </source>
</evidence>
<feature type="region of interest" description="Disordered" evidence="14">
    <location>
        <begin position="184"/>
        <end position="209"/>
    </location>
</feature>
<comment type="function">
    <text evidence="13">Telomerase is a ribonucleoprotein enzyme essential for the replication of chromosome termini in most eukaryotes. It elongates telomeres. It is a reverse transcriptase that adds simple sequence repeats to chromosome ends by copying a template sequence within the RNA component of the enzyme.</text>
</comment>
<organism evidence="16 17">
    <name type="scientific">Vanrija albida</name>
    <dbReference type="NCBI Taxonomy" id="181172"/>
    <lineage>
        <taxon>Eukaryota</taxon>
        <taxon>Fungi</taxon>
        <taxon>Dikarya</taxon>
        <taxon>Basidiomycota</taxon>
        <taxon>Agaricomycotina</taxon>
        <taxon>Tremellomycetes</taxon>
        <taxon>Trichosporonales</taxon>
        <taxon>Trichosporonaceae</taxon>
        <taxon>Vanrija</taxon>
    </lineage>
</organism>
<feature type="compositionally biased region" description="Basic and acidic residues" evidence="14">
    <location>
        <begin position="184"/>
        <end position="198"/>
    </location>
</feature>